<feature type="transmembrane region" description="Helical" evidence="2">
    <location>
        <begin position="251"/>
        <end position="270"/>
    </location>
</feature>
<comment type="caution">
    <text evidence="3">The sequence shown here is derived from an EMBL/GenBank/DDBJ whole genome shotgun (WGS) entry which is preliminary data.</text>
</comment>
<feature type="transmembrane region" description="Helical" evidence="2">
    <location>
        <begin position="455"/>
        <end position="476"/>
    </location>
</feature>
<feature type="compositionally biased region" description="Low complexity" evidence="1">
    <location>
        <begin position="483"/>
        <end position="501"/>
    </location>
</feature>
<dbReference type="Proteomes" id="UP001189429">
    <property type="component" value="Unassembled WGS sequence"/>
</dbReference>
<feature type="transmembrane region" description="Helical" evidence="2">
    <location>
        <begin position="364"/>
        <end position="383"/>
    </location>
</feature>
<gene>
    <name evidence="3" type="ORF">PCOR1329_LOCUS64134</name>
</gene>
<feature type="transmembrane region" description="Helical" evidence="2">
    <location>
        <begin position="341"/>
        <end position="358"/>
    </location>
</feature>
<keyword evidence="2" id="KW-0472">Membrane</keyword>
<proteinExistence type="predicted"/>
<evidence type="ECO:0000313" key="3">
    <source>
        <dbReference type="EMBL" id="CAK0881212.1"/>
    </source>
</evidence>
<feature type="region of interest" description="Disordered" evidence="1">
    <location>
        <begin position="482"/>
        <end position="501"/>
    </location>
</feature>
<accession>A0ABN9W6F7</accession>
<feature type="transmembrane region" description="Helical" evidence="2">
    <location>
        <begin position="308"/>
        <end position="329"/>
    </location>
</feature>
<sequence>SRERLAVLVGVVEDLLACSSDLLSISAAAAVVEDALGQLSGALQEKLSDVTEEAQQAWPPVGDSRRLLDLSGALDGLDFVAWSDAFASLSQSASDVTESLAHIKAVLSPLLEKLPSALGSASRRLAGSQLHGRVGAGAAGADHPHLVRLFGTAEQLKTDFSEYHGAVMGVVPAWTSLEALATDSCEQSYAAVGKVQDLECRVRELVNLPAVPGLGTVGDLVGACEAEAAGDEDAGSACPGTFFSAEVKDGVSQSAAIVGVACVALEYLFTYNDLVRVFIAVVFFFMPGLLFGVVGYKYKDVEFWIEGFLAGIVMFSALISVFVMWFGVCRDAYITHCDVRVTSLVVVVLSIVWASVVARGQSCQLFFAGFDLGCLLGGLSYLAEEFDTIRDSVLDAELAKKEMIMMLAWAILWGLVLGTMTLYFQKFAIVLGTSAIGAVLVLFGFALLGMTSMHFFFYLASAVALTAVYTMLQYWYTSPAPKALSPRPALGRRAARRPGFQ</sequence>
<feature type="transmembrane region" description="Helical" evidence="2">
    <location>
        <begin position="429"/>
        <end position="448"/>
    </location>
</feature>
<feature type="non-terminal residue" evidence="3">
    <location>
        <position position="1"/>
    </location>
</feature>
<reference evidence="3" key="1">
    <citation type="submission" date="2023-10" db="EMBL/GenBank/DDBJ databases">
        <authorList>
            <person name="Chen Y."/>
            <person name="Shah S."/>
            <person name="Dougan E. K."/>
            <person name="Thang M."/>
            <person name="Chan C."/>
        </authorList>
    </citation>
    <scope>NUCLEOTIDE SEQUENCE [LARGE SCALE GENOMIC DNA]</scope>
</reference>
<protein>
    <submittedName>
        <fullName evidence="3">Uncharacterized protein</fullName>
    </submittedName>
</protein>
<feature type="transmembrane region" description="Helical" evidence="2">
    <location>
        <begin position="277"/>
        <end position="296"/>
    </location>
</feature>
<keyword evidence="2" id="KW-0812">Transmembrane</keyword>
<evidence type="ECO:0000256" key="2">
    <source>
        <dbReference type="SAM" id="Phobius"/>
    </source>
</evidence>
<keyword evidence="2" id="KW-1133">Transmembrane helix</keyword>
<keyword evidence="4" id="KW-1185">Reference proteome</keyword>
<evidence type="ECO:0000313" key="4">
    <source>
        <dbReference type="Proteomes" id="UP001189429"/>
    </source>
</evidence>
<feature type="transmembrane region" description="Helical" evidence="2">
    <location>
        <begin position="404"/>
        <end position="423"/>
    </location>
</feature>
<name>A0ABN9W6F7_9DINO</name>
<dbReference type="EMBL" id="CAUYUJ010018170">
    <property type="protein sequence ID" value="CAK0881212.1"/>
    <property type="molecule type" value="Genomic_DNA"/>
</dbReference>
<organism evidence="3 4">
    <name type="scientific">Prorocentrum cordatum</name>
    <dbReference type="NCBI Taxonomy" id="2364126"/>
    <lineage>
        <taxon>Eukaryota</taxon>
        <taxon>Sar</taxon>
        <taxon>Alveolata</taxon>
        <taxon>Dinophyceae</taxon>
        <taxon>Prorocentrales</taxon>
        <taxon>Prorocentraceae</taxon>
        <taxon>Prorocentrum</taxon>
    </lineage>
</organism>
<evidence type="ECO:0000256" key="1">
    <source>
        <dbReference type="SAM" id="MobiDB-lite"/>
    </source>
</evidence>